<keyword evidence="8" id="KW-0902">Two-component regulatory system</keyword>
<evidence type="ECO:0000256" key="9">
    <source>
        <dbReference type="SAM" id="Phobius"/>
    </source>
</evidence>
<dbReference type="GO" id="GO:0046983">
    <property type="term" value="F:protein dimerization activity"/>
    <property type="evidence" value="ECO:0007669"/>
    <property type="project" value="InterPro"/>
</dbReference>
<dbReference type="PANTHER" id="PTHR24421">
    <property type="entry name" value="NITRATE/NITRITE SENSOR PROTEIN NARX-RELATED"/>
    <property type="match status" value="1"/>
</dbReference>
<evidence type="ECO:0000256" key="6">
    <source>
        <dbReference type="ARBA" id="ARBA00022777"/>
    </source>
</evidence>
<name>A0A543CJE7_9ACTN</name>
<evidence type="ECO:0000313" key="12">
    <source>
        <dbReference type="Proteomes" id="UP000316096"/>
    </source>
</evidence>
<keyword evidence="3" id="KW-0597">Phosphoprotein</keyword>
<organism evidence="11 12">
    <name type="scientific">Actinoallomurus bryophytorum</name>
    <dbReference type="NCBI Taxonomy" id="1490222"/>
    <lineage>
        <taxon>Bacteria</taxon>
        <taxon>Bacillati</taxon>
        <taxon>Actinomycetota</taxon>
        <taxon>Actinomycetes</taxon>
        <taxon>Streptosporangiales</taxon>
        <taxon>Thermomonosporaceae</taxon>
        <taxon>Actinoallomurus</taxon>
    </lineage>
</organism>
<gene>
    <name evidence="11" type="ORF">FB559_2797</name>
</gene>
<dbReference type="Gene3D" id="3.30.565.10">
    <property type="entry name" value="Histidine kinase-like ATPase, C-terminal domain"/>
    <property type="match status" value="1"/>
</dbReference>
<evidence type="ECO:0000256" key="1">
    <source>
        <dbReference type="ARBA" id="ARBA00000085"/>
    </source>
</evidence>
<evidence type="ECO:0000256" key="3">
    <source>
        <dbReference type="ARBA" id="ARBA00022553"/>
    </source>
</evidence>
<keyword evidence="9" id="KW-0472">Membrane</keyword>
<sequence length="388" mass="41844">MNDATLTMPAVFPRWPVRRAVWFLVASHLPFVVFPPFVVITRRPGTSVPEVVLIGLVGVAAGGLQLRHSLAAARGERPRGWPLTFAAILGLAYVPFWWWSSYDWALLVQWFVIASAAMLLPRRPAVPLMVTLLIATPVVQGLYEHGLGFSWPKTLTLMCYYLAIMVMGSTALYGSARLVGILDDLFAARTEIAEQALATERFRVSRDLHDLLGQSLSAVSLKGDLAMRLLSSDPGAAHREIEDLTSVARSALRDMRAVTRDEHDVSLVLEIDSAAAVLDAAGVRTHVAVELPCLSPALDAVLAWAVREGATNIMRHSEATTCSITAARRAGLVRLEIVNDGAREPVSTGSGLTGLAQRAHARNGSAAGEYLGGGEFRLRVELPEGGLS</sequence>
<feature type="domain" description="Signal transduction histidine kinase subgroup 3 dimerisation and phosphoacceptor" evidence="10">
    <location>
        <begin position="200"/>
        <end position="261"/>
    </location>
</feature>
<evidence type="ECO:0000256" key="5">
    <source>
        <dbReference type="ARBA" id="ARBA00022741"/>
    </source>
</evidence>
<comment type="catalytic activity">
    <reaction evidence="1">
        <text>ATP + protein L-histidine = ADP + protein N-phospho-L-histidine.</text>
        <dbReference type="EC" id="2.7.13.3"/>
    </reaction>
</comment>
<dbReference type="Proteomes" id="UP000316096">
    <property type="component" value="Unassembled WGS sequence"/>
</dbReference>
<evidence type="ECO:0000259" key="10">
    <source>
        <dbReference type="Pfam" id="PF07730"/>
    </source>
</evidence>
<evidence type="ECO:0000256" key="2">
    <source>
        <dbReference type="ARBA" id="ARBA00012438"/>
    </source>
</evidence>
<keyword evidence="9" id="KW-0812">Transmembrane</keyword>
<keyword evidence="4" id="KW-0808">Transferase</keyword>
<feature type="transmembrane region" description="Helical" evidence="9">
    <location>
        <begin position="20"/>
        <end position="39"/>
    </location>
</feature>
<dbReference type="EC" id="2.7.13.3" evidence="2"/>
<reference evidence="11 12" key="1">
    <citation type="submission" date="2019-06" db="EMBL/GenBank/DDBJ databases">
        <title>Sequencing the genomes of 1000 actinobacteria strains.</title>
        <authorList>
            <person name="Klenk H.-P."/>
        </authorList>
    </citation>
    <scope>NUCLEOTIDE SEQUENCE [LARGE SCALE GENOMIC DNA]</scope>
    <source>
        <strain evidence="11 12">DSM 102200</strain>
    </source>
</reference>
<feature type="transmembrane region" description="Helical" evidence="9">
    <location>
        <begin position="51"/>
        <end position="68"/>
    </location>
</feature>
<evidence type="ECO:0000256" key="4">
    <source>
        <dbReference type="ARBA" id="ARBA00022679"/>
    </source>
</evidence>
<keyword evidence="6 11" id="KW-0418">Kinase</keyword>
<dbReference type="InterPro" id="IPR011712">
    <property type="entry name" value="Sig_transdc_His_kin_sub3_dim/P"/>
</dbReference>
<dbReference type="Gene3D" id="1.20.5.1930">
    <property type="match status" value="1"/>
</dbReference>
<dbReference type="GO" id="GO:0016020">
    <property type="term" value="C:membrane"/>
    <property type="evidence" value="ECO:0007669"/>
    <property type="project" value="InterPro"/>
</dbReference>
<evidence type="ECO:0000313" key="11">
    <source>
        <dbReference type="EMBL" id="TQL97219.1"/>
    </source>
</evidence>
<evidence type="ECO:0000256" key="8">
    <source>
        <dbReference type="ARBA" id="ARBA00023012"/>
    </source>
</evidence>
<dbReference type="EMBL" id="VFOZ01000001">
    <property type="protein sequence ID" value="TQL97219.1"/>
    <property type="molecule type" value="Genomic_DNA"/>
</dbReference>
<feature type="transmembrane region" description="Helical" evidence="9">
    <location>
        <begin position="155"/>
        <end position="173"/>
    </location>
</feature>
<evidence type="ECO:0000256" key="7">
    <source>
        <dbReference type="ARBA" id="ARBA00022840"/>
    </source>
</evidence>
<keyword evidence="7" id="KW-0067">ATP-binding</keyword>
<feature type="transmembrane region" description="Helical" evidence="9">
    <location>
        <begin position="125"/>
        <end position="143"/>
    </location>
</feature>
<dbReference type="GO" id="GO:0005524">
    <property type="term" value="F:ATP binding"/>
    <property type="evidence" value="ECO:0007669"/>
    <property type="project" value="UniProtKB-KW"/>
</dbReference>
<dbReference type="OrthoDB" id="5241784at2"/>
<protein>
    <recommendedName>
        <fullName evidence="2">histidine kinase</fullName>
        <ecNumber evidence="2">2.7.13.3</ecNumber>
    </recommendedName>
</protein>
<dbReference type="GO" id="GO:0000155">
    <property type="term" value="F:phosphorelay sensor kinase activity"/>
    <property type="evidence" value="ECO:0007669"/>
    <property type="project" value="InterPro"/>
</dbReference>
<dbReference type="AlphaFoldDB" id="A0A543CJE7"/>
<comment type="caution">
    <text evidence="11">The sequence shown here is derived from an EMBL/GenBank/DDBJ whole genome shotgun (WGS) entry which is preliminary data.</text>
</comment>
<proteinExistence type="predicted"/>
<feature type="transmembrane region" description="Helical" evidence="9">
    <location>
        <begin position="80"/>
        <end position="98"/>
    </location>
</feature>
<dbReference type="SUPFAM" id="SSF55874">
    <property type="entry name" value="ATPase domain of HSP90 chaperone/DNA topoisomerase II/histidine kinase"/>
    <property type="match status" value="1"/>
</dbReference>
<dbReference type="RefSeq" id="WP_141955977.1">
    <property type="nucleotide sequence ID" value="NZ_VFOZ01000001.1"/>
</dbReference>
<dbReference type="PANTHER" id="PTHR24421:SF10">
    <property type="entry name" value="NITRATE_NITRITE SENSOR PROTEIN NARQ"/>
    <property type="match status" value="1"/>
</dbReference>
<accession>A0A543CJE7</accession>
<dbReference type="InterPro" id="IPR050482">
    <property type="entry name" value="Sensor_HK_TwoCompSys"/>
</dbReference>
<keyword evidence="5" id="KW-0547">Nucleotide-binding</keyword>
<dbReference type="Pfam" id="PF07730">
    <property type="entry name" value="HisKA_3"/>
    <property type="match status" value="1"/>
</dbReference>
<keyword evidence="9" id="KW-1133">Transmembrane helix</keyword>
<keyword evidence="12" id="KW-1185">Reference proteome</keyword>
<dbReference type="InterPro" id="IPR036890">
    <property type="entry name" value="HATPase_C_sf"/>
</dbReference>